<evidence type="ECO:0000259" key="8">
    <source>
        <dbReference type="Pfam" id="PF00171"/>
    </source>
</evidence>
<dbReference type="Proteomes" id="UP000538292">
    <property type="component" value="Unassembled WGS sequence"/>
</dbReference>
<dbReference type="GO" id="GO:0004029">
    <property type="term" value="F:aldehyde dehydrogenase (NAD+) activity"/>
    <property type="evidence" value="ECO:0007669"/>
    <property type="project" value="TreeGrafter"/>
</dbReference>
<dbReference type="RefSeq" id="WP_181737746.1">
    <property type="nucleotide sequence ID" value="NZ_JACEOL010000009.1"/>
</dbReference>
<keyword evidence="3" id="KW-0520">NAD</keyword>
<sequence length="466" mass="52825">MIGWTARGGEELNLKQLVERQKKYFYTGKTKDISFRLKSLEKLANAIDQFEPDLLAALKKDLNKSEYEAYVVEIMVLKEEIKVMKKNIEKWAKPRRVKTPLVLFGARSYIYPEPVGVNLIIGPWNYPVLLVLNPLIGAIAAGNCAVIKPSEHTFYTARVLKQMIRDIFDPEYVAVAEGDIETGKALLEQPFDHIFFTGSVAVGKAVMEKASQTLTPVTLELGGKSPVIVAEDANLKLAARRIVWGKFINAGQTCVAPDFVYVPEQIRDELLRRMKQEVERFYGEKPLANPNYTRIVSWRHFTRLKSFLKTSHIVFGGESDHYTLKIEPTVIDRVSWEDPIMQEEIFGPLLPVLTYTRLDDVISTLREKPKPLALYIFTENSGVEEKIITSLPYGGGCVNDTLIHTGSPYLPFGGTGTSGIGNYHGKYSFDCFSHKKSVVKQTTWFDLPFRYPHAKNGLKWIRKLTK</sequence>
<evidence type="ECO:0000256" key="4">
    <source>
        <dbReference type="PIRNR" id="PIRNR036492"/>
    </source>
</evidence>
<evidence type="ECO:0000256" key="3">
    <source>
        <dbReference type="ARBA" id="ARBA00023027"/>
    </source>
</evidence>
<dbReference type="InterPro" id="IPR016162">
    <property type="entry name" value="Ald_DH_N"/>
</dbReference>
<protein>
    <recommendedName>
        <fullName evidence="4">Aldehyde dehydrogenase</fullName>
    </recommendedName>
</protein>
<organism evidence="9 10">
    <name type="scientific">Thermoactinomyces mirandus</name>
    <dbReference type="NCBI Taxonomy" id="2756294"/>
    <lineage>
        <taxon>Bacteria</taxon>
        <taxon>Bacillati</taxon>
        <taxon>Bacillota</taxon>
        <taxon>Bacilli</taxon>
        <taxon>Bacillales</taxon>
        <taxon>Thermoactinomycetaceae</taxon>
        <taxon>Thermoactinomyces</taxon>
    </lineage>
</organism>
<dbReference type="SUPFAM" id="SSF53720">
    <property type="entry name" value="ALDH-like"/>
    <property type="match status" value="1"/>
</dbReference>
<dbReference type="PROSITE" id="PS00687">
    <property type="entry name" value="ALDEHYDE_DEHYDR_GLU"/>
    <property type="match status" value="1"/>
</dbReference>
<dbReference type="InterPro" id="IPR016160">
    <property type="entry name" value="Ald_DH_CS_CYS"/>
</dbReference>
<feature type="active site" evidence="5 6">
    <location>
        <position position="220"/>
    </location>
</feature>
<comment type="caution">
    <text evidence="9">The sequence shown here is derived from an EMBL/GenBank/DDBJ whole genome shotgun (WGS) entry which is preliminary data.</text>
</comment>
<dbReference type="Gene3D" id="3.40.605.10">
    <property type="entry name" value="Aldehyde Dehydrogenase, Chain A, domain 1"/>
    <property type="match status" value="1"/>
</dbReference>
<dbReference type="Pfam" id="PF00171">
    <property type="entry name" value="Aldedh"/>
    <property type="match status" value="1"/>
</dbReference>
<dbReference type="InterPro" id="IPR012394">
    <property type="entry name" value="Aldehyde_DH_NAD(P)"/>
</dbReference>
<evidence type="ECO:0000256" key="2">
    <source>
        <dbReference type="ARBA" id="ARBA00023002"/>
    </source>
</evidence>
<dbReference type="PANTHER" id="PTHR43570">
    <property type="entry name" value="ALDEHYDE DEHYDROGENASE"/>
    <property type="match status" value="1"/>
</dbReference>
<keyword evidence="2 4" id="KW-0560">Oxidoreductase</keyword>
<evidence type="ECO:0000256" key="7">
    <source>
        <dbReference type="RuleBase" id="RU003345"/>
    </source>
</evidence>
<dbReference type="FunFam" id="3.40.309.10:FF:000003">
    <property type="entry name" value="Aldehyde dehydrogenase"/>
    <property type="match status" value="1"/>
</dbReference>
<evidence type="ECO:0000256" key="6">
    <source>
        <dbReference type="PROSITE-ProRule" id="PRU10007"/>
    </source>
</evidence>
<reference evidence="9 10" key="1">
    <citation type="submission" date="2020-07" db="EMBL/GenBank/DDBJ databases">
        <title>Thermoactinomyces phylogeny.</title>
        <authorList>
            <person name="Dunlap C."/>
        </authorList>
    </citation>
    <scope>NUCLEOTIDE SEQUENCE [LARGE SCALE GENOMIC DNA]</scope>
    <source>
        <strain evidence="9 10">AMNI-1</strain>
    </source>
</reference>
<dbReference type="PIRSF" id="PIRSF036492">
    <property type="entry name" value="ALDH"/>
    <property type="match status" value="1"/>
</dbReference>
<proteinExistence type="inferred from homology"/>
<dbReference type="AlphaFoldDB" id="A0A7W1XQN3"/>
<dbReference type="CDD" id="cd07136">
    <property type="entry name" value="ALDH_YwdH-P39616"/>
    <property type="match status" value="1"/>
</dbReference>
<dbReference type="InterPro" id="IPR015590">
    <property type="entry name" value="Aldehyde_DH_dom"/>
</dbReference>
<comment type="similarity">
    <text evidence="1 4 7">Belongs to the aldehyde dehydrogenase family.</text>
</comment>
<dbReference type="EMBL" id="JACEOL010000009">
    <property type="protein sequence ID" value="MBA4601361.1"/>
    <property type="molecule type" value="Genomic_DNA"/>
</dbReference>
<dbReference type="InterPro" id="IPR016161">
    <property type="entry name" value="Ald_DH/histidinol_DH"/>
</dbReference>
<dbReference type="PROSITE" id="PS00070">
    <property type="entry name" value="ALDEHYDE_DEHYDR_CYS"/>
    <property type="match status" value="1"/>
</dbReference>
<dbReference type="InterPro" id="IPR029510">
    <property type="entry name" value="Ald_DH_CS_GLU"/>
</dbReference>
<gene>
    <name evidence="9" type="ORF">H2C83_03300</name>
</gene>
<dbReference type="Gene3D" id="3.40.309.10">
    <property type="entry name" value="Aldehyde Dehydrogenase, Chain A, domain 2"/>
    <property type="match status" value="1"/>
</dbReference>
<evidence type="ECO:0000313" key="9">
    <source>
        <dbReference type="EMBL" id="MBA4601361.1"/>
    </source>
</evidence>
<dbReference type="InterPro" id="IPR016163">
    <property type="entry name" value="Ald_DH_C"/>
</dbReference>
<dbReference type="GO" id="GO:0005737">
    <property type="term" value="C:cytoplasm"/>
    <property type="evidence" value="ECO:0007669"/>
    <property type="project" value="TreeGrafter"/>
</dbReference>
<dbReference type="GO" id="GO:0006081">
    <property type="term" value="P:aldehyde metabolic process"/>
    <property type="evidence" value="ECO:0007669"/>
    <property type="project" value="InterPro"/>
</dbReference>
<name>A0A7W1XQN3_9BACL</name>
<dbReference type="FunFam" id="3.40.605.10:FF:000004">
    <property type="entry name" value="Aldehyde dehydrogenase"/>
    <property type="match status" value="1"/>
</dbReference>
<feature type="domain" description="Aldehyde dehydrogenase" evidence="8">
    <location>
        <begin position="12"/>
        <end position="438"/>
    </location>
</feature>
<dbReference type="PANTHER" id="PTHR43570:SF16">
    <property type="entry name" value="ALDEHYDE DEHYDROGENASE TYPE III, ISOFORM Q"/>
    <property type="match status" value="1"/>
</dbReference>
<accession>A0A7W1XQN3</accession>
<feature type="active site" evidence="5">
    <location>
        <position position="254"/>
    </location>
</feature>
<evidence type="ECO:0000256" key="5">
    <source>
        <dbReference type="PIRSR" id="PIRSR036492-1"/>
    </source>
</evidence>
<keyword evidence="10" id="KW-1185">Reference proteome</keyword>
<evidence type="ECO:0000256" key="1">
    <source>
        <dbReference type="ARBA" id="ARBA00009986"/>
    </source>
</evidence>
<evidence type="ECO:0000313" key="10">
    <source>
        <dbReference type="Proteomes" id="UP000538292"/>
    </source>
</evidence>